<name>A0AAW1M4E8_POPJA</name>
<dbReference type="AlphaFoldDB" id="A0AAW1M4E8"/>
<evidence type="ECO:0000313" key="1">
    <source>
        <dbReference type="EMBL" id="KAK9743837.1"/>
    </source>
</evidence>
<organism evidence="1 2">
    <name type="scientific">Popillia japonica</name>
    <name type="common">Japanese beetle</name>
    <dbReference type="NCBI Taxonomy" id="7064"/>
    <lineage>
        <taxon>Eukaryota</taxon>
        <taxon>Metazoa</taxon>
        <taxon>Ecdysozoa</taxon>
        <taxon>Arthropoda</taxon>
        <taxon>Hexapoda</taxon>
        <taxon>Insecta</taxon>
        <taxon>Pterygota</taxon>
        <taxon>Neoptera</taxon>
        <taxon>Endopterygota</taxon>
        <taxon>Coleoptera</taxon>
        <taxon>Polyphaga</taxon>
        <taxon>Scarabaeiformia</taxon>
        <taxon>Scarabaeidae</taxon>
        <taxon>Rutelinae</taxon>
        <taxon>Popillia</taxon>
    </lineage>
</organism>
<dbReference type="PANTHER" id="PTHR33332">
    <property type="entry name" value="REVERSE TRANSCRIPTASE DOMAIN-CONTAINING PROTEIN"/>
    <property type="match status" value="1"/>
</dbReference>
<sequence>MNINKTNYIVFNPSSANNTDIRVELNDIQLENKKSARFLGITVDAKLNWNEHCAELVKRINVICFQIRKLKLILPHSFLLQYYYAQVYSRLSYGVVFWGGSVGAQDVFIAQKRIVRSFEQI</sequence>
<dbReference type="EMBL" id="JASPKY010000065">
    <property type="protein sequence ID" value="KAK9743837.1"/>
    <property type="molecule type" value="Genomic_DNA"/>
</dbReference>
<protein>
    <recommendedName>
        <fullName evidence="3">Reverse transcriptase domain-containing protein</fullName>
    </recommendedName>
</protein>
<dbReference type="Proteomes" id="UP001458880">
    <property type="component" value="Unassembled WGS sequence"/>
</dbReference>
<gene>
    <name evidence="1" type="ORF">QE152_g8302</name>
</gene>
<accession>A0AAW1M4E8</accession>
<reference evidence="1 2" key="1">
    <citation type="journal article" date="2024" name="BMC Genomics">
        <title>De novo assembly and annotation of Popillia japonica's genome with initial clues to its potential as an invasive pest.</title>
        <authorList>
            <person name="Cucini C."/>
            <person name="Boschi S."/>
            <person name="Funari R."/>
            <person name="Cardaioli E."/>
            <person name="Iannotti N."/>
            <person name="Marturano G."/>
            <person name="Paoli F."/>
            <person name="Bruttini M."/>
            <person name="Carapelli A."/>
            <person name="Frati F."/>
            <person name="Nardi F."/>
        </authorList>
    </citation>
    <scope>NUCLEOTIDE SEQUENCE [LARGE SCALE GENOMIC DNA]</scope>
    <source>
        <strain evidence="1">DMR45628</strain>
    </source>
</reference>
<evidence type="ECO:0008006" key="3">
    <source>
        <dbReference type="Google" id="ProtNLM"/>
    </source>
</evidence>
<comment type="caution">
    <text evidence="1">The sequence shown here is derived from an EMBL/GenBank/DDBJ whole genome shotgun (WGS) entry which is preliminary data.</text>
</comment>
<keyword evidence="2" id="KW-1185">Reference proteome</keyword>
<evidence type="ECO:0000313" key="2">
    <source>
        <dbReference type="Proteomes" id="UP001458880"/>
    </source>
</evidence>
<proteinExistence type="predicted"/>